<protein>
    <submittedName>
        <fullName evidence="1">Uncharacterized protein</fullName>
    </submittedName>
</protein>
<dbReference type="Proteomes" id="UP000198658">
    <property type="component" value="Unassembled WGS sequence"/>
</dbReference>
<keyword evidence="2" id="KW-1185">Reference proteome</keyword>
<organism evidence="1 2">
    <name type="scientific">Microbulbifer marinus</name>
    <dbReference type="NCBI Taxonomy" id="658218"/>
    <lineage>
        <taxon>Bacteria</taxon>
        <taxon>Pseudomonadati</taxon>
        <taxon>Pseudomonadota</taxon>
        <taxon>Gammaproteobacteria</taxon>
        <taxon>Cellvibrionales</taxon>
        <taxon>Microbulbiferaceae</taxon>
        <taxon>Microbulbifer</taxon>
    </lineage>
</organism>
<dbReference type="STRING" id="658218.SAMN05216562_0643"/>
<evidence type="ECO:0000313" key="1">
    <source>
        <dbReference type="EMBL" id="SDZ83397.1"/>
    </source>
</evidence>
<name>A0A1H3W8J6_9GAMM</name>
<dbReference type="AlphaFoldDB" id="A0A1H3W8J6"/>
<dbReference type="EMBL" id="FNQO01000001">
    <property type="protein sequence ID" value="SDZ83397.1"/>
    <property type="molecule type" value="Genomic_DNA"/>
</dbReference>
<gene>
    <name evidence="1" type="ORF">SAMN05216562_0643</name>
</gene>
<accession>A0A1H3W8J6</accession>
<proteinExistence type="predicted"/>
<evidence type="ECO:0000313" key="2">
    <source>
        <dbReference type="Proteomes" id="UP000198658"/>
    </source>
</evidence>
<sequence>MDVNFVRLVLDRSFGFPVTISLNLDTNELCVESLSLVQTQGYRQGDSRMKVLVDDQFATRVREEVSAFLLAPKQPPARFGLDGTTWKLEIQWHGHHHTSEQWCPESGGEFDIGTLLLERANKYTQLGSIC</sequence>
<reference evidence="2" key="1">
    <citation type="submission" date="2016-10" db="EMBL/GenBank/DDBJ databases">
        <authorList>
            <person name="Varghese N."/>
            <person name="Submissions S."/>
        </authorList>
    </citation>
    <scope>NUCLEOTIDE SEQUENCE [LARGE SCALE GENOMIC DNA]</scope>
    <source>
        <strain evidence="2">CGMCC 1.10657</strain>
    </source>
</reference>